<name>A0ABS3FN33_9CYAN</name>
<keyword evidence="3" id="KW-1185">Reference proteome</keyword>
<gene>
    <name evidence="2" type="ORF">J0895_03850</name>
</gene>
<evidence type="ECO:0000256" key="1">
    <source>
        <dbReference type="SAM" id="Phobius"/>
    </source>
</evidence>
<dbReference type="RefSeq" id="WP_207086804.1">
    <property type="nucleotide sequence ID" value="NZ_JAFLQW010000093.1"/>
</dbReference>
<keyword evidence="1" id="KW-0472">Membrane</keyword>
<feature type="transmembrane region" description="Helical" evidence="1">
    <location>
        <begin position="53"/>
        <end position="76"/>
    </location>
</feature>
<organism evidence="2 3">
    <name type="scientific">Phormidium pseudopriestleyi FRX01</name>
    <dbReference type="NCBI Taxonomy" id="1759528"/>
    <lineage>
        <taxon>Bacteria</taxon>
        <taxon>Bacillati</taxon>
        <taxon>Cyanobacteriota</taxon>
        <taxon>Cyanophyceae</taxon>
        <taxon>Oscillatoriophycideae</taxon>
        <taxon>Oscillatoriales</taxon>
        <taxon>Oscillatoriaceae</taxon>
        <taxon>Phormidium</taxon>
    </lineage>
</organism>
<comment type="caution">
    <text evidence="2">The sequence shown here is derived from an EMBL/GenBank/DDBJ whole genome shotgun (WGS) entry which is preliminary data.</text>
</comment>
<reference evidence="2 3" key="1">
    <citation type="submission" date="2021-03" db="EMBL/GenBank/DDBJ databases">
        <title>Metabolic Capacity of the Antarctic Cyanobacterium Phormidium pseudopriestleyi that Sustains Oxygenic Photosynthesis in the Presence of Hydrogen Sulfide.</title>
        <authorList>
            <person name="Lumian J.E."/>
            <person name="Jungblut A.D."/>
            <person name="Dillon M.L."/>
            <person name="Hawes I."/>
            <person name="Doran P.T."/>
            <person name="Mackey T.J."/>
            <person name="Dick G.J."/>
            <person name="Grettenberger C.L."/>
            <person name="Sumner D.Y."/>
        </authorList>
    </citation>
    <scope>NUCLEOTIDE SEQUENCE [LARGE SCALE GENOMIC DNA]</scope>
    <source>
        <strain evidence="2 3">FRX01</strain>
    </source>
</reference>
<dbReference type="EMBL" id="JAFLQW010000093">
    <property type="protein sequence ID" value="MBO0348248.1"/>
    <property type="molecule type" value="Genomic_DNA"/>
</dbReference>
<protein>
    <submittedName>
        <fullName evidence="2">Peptide chain release factor 1</fullName>
    </submittedName>
</protein>
<feature type="transmembrane region" description="Helical" evidence="1">
    <location>
        <begin position="108"/>
        <end position="129"/>
    </location>
</feature>
<evidence type="ECO:0000313" key="3">
    <source>
        <dbReference type="Proteomes" id="UP000664844"/>
    </source>
</evidence>
<proteinExistence type="predicted"/>
<feature type="transmembrane region" description="Helical" evidence="1">
    <location>
        <begin position="83"/>
        <end position="102"/>
    </location>
</feature>
<keyword evidence="1" id="KW-1133">Transmembrane helix</keyword>
<sequence>MSNPLKRLKYLPWTSLLPVAGLTTQLVAAVEVWLAYGATQSSALRNALTLLYAPPLGTLVLFALGMGMGAIAVYGCELWNRSMLNTGSLWALAFCLLLGLFIKSLLPIPGLLVDLSEISFIAMVVGIFWKGRPYIR</sequence>
<dbReference type="Proteomes" id="UP000664844">
    <property type="component" value="Unassembled WGS sequence"/>
</dbReference>
<keyword evidence="1" id="KW-0812">Transmembrane</keyword>
<accession>A0ABS3FN33</accession>
<evidence type="ECO:0000313" key="2">
    <source>
        <dbReference type="EMBL" id="MBO0348248.1"/>
    </source>
</evidence>